<dbReference type="AlphaFoldDB" id="A0A556MVL3"/>
<proteinExistence type="predicted"/>
<accession>A0A556MVL3</accession>
<dbReference type="OrthoDB" id="9772295at2"/>
<comment type="caution">
    <text evidence="1">The sequence shown here is derived from an EMBL/GenBank/DDBJ whole genome shotgun (WGS) entry which is preliminary data.</text>
</comment>
<reference evidence="1 2" key="1">
    <citation type="submission" date="2019-07" db="EMBL/GenBank/DDBJ databases">
        <authorList>
            <person name="Huq M.A."/>
        </authorList>
    </citation>
    <scope>NUCLEOTIDE SEQUENCE [LARGE SCALE GENOMIC DNA]</scope>
    <source>
        <strain evidence="1 2">MAH-19</strain>
    </source>
</reference>
<keyword evidence="2" id="KW-1185">Reference proteome</keyword>
<dbReference type="Pfam" id="PF08811">
    <property type="entry name" value="DUF1800"/>
    <property type="match status" value="1"/>
</dbReference>
<sequence>MNNSKHIKHLYARAGFGIRFEDLHDRENWSIKKSVRKLFKASEKIEPLNAVTENIDLRPRDYKTMTDDEKRQLNQDRNMQDKALNDAWIKQLSNADAQLREKMTLFWHNHFACNIGNAFYQQQLNNVERTYALGNFKTLLLQVSQTPAMLQFLNNQQNQKGHPNENFARELMELFTLGRGHYTEQDVKESARAFTGWAYNGKDGTYKFNTRGHDDGIKTFLNNTANFCGEDILNIITENKQTAVFICTKLYRYFVNELPDDAHVAQMADVFYKENYEITPLLKFMFLADWFYDDKNIGNLVKSPVDFLVGLNRQFYINYQNPDVLIQFQRALGQVLFRPPNVAGWPGGRSWIDSSSLMYRMKIPSTILNAGLIDFTGKATPEDEAYLASQRKQQLNVIKRVQAQPDWDKFLKDIPKDTTHEEIARFMLEPDLNKTVIDEINRPGDLKSVVIQIVSTPEYQLC</sequence>
<dbReference type="EMBL" id="VLPK01000001">
    <property type="protein sequence ID" value="TSJ43848.1"/>
    <property type="molecule type" value="Genomic_DNA"/>
</dbReference>
<dbReference type="InterPro" id="IPR014917">
    <property type="entry name" value="DUF1800"/>
</dbReference>
<evidence type="ECO:0000313" key="2">
    <source>
        <dbReference type="Proteomes" id="UP000318733"/>
    </source>
</evidence>
<organism evidence="1 2">
    <name type="scientific">Mucilaginibacter corticis</name>
    <dbReference type="NCBI Taxonomy" id="2597670"/>
    <lineage>
        <taxon>Bacteria</taxon>
        <taxon>Pseudomonadati</taxon>
        <taxon>Bacteroidota</taxon>
        <taxon>Sphingobacteriia</taxon>
        <taxon>Sphingobacteriales</taxon>
        <taxon>Sphingobacteriaceae</taxon>
        <taxon>Mucilaginibacter</taxon>
    </lineage>
</organism>
<protein>
    <submittedName>
        <fullName evidence="1">DUF1800 domain-containing protein</fullName>
    </submittedName>
</protein>
<name>A0A556MVL3_9SPHI</name>
<dbReference type="Proteomes" id="UP000318733">
    <property type="component" value="Unassembled WGS sequence"/>
</dbReference>
<dbReference type="RefSeq" id="WP_144247413.1">
    <property type="nucleotide sequence ID" value="NZ_VLPK01000001.1"/>
</dbReference>
<evidence type="ECO:0000313" key="1">
    <source>
        <dbReference type="EMBL" id="TSJ43848.1"/>
    </source>
</evidence>
<gene>
    <name evidence="1" type="ORF">FO440_06580</name>
</gene>